<feature type="domain" description="NADH:quinone oxidoreductase/Mrp antiporter transmembrane" evidence="9">
    <location>
        <begin position="128"/>
        <end position="420"/>
    </location>
</feature>
<feature type="transmembrane region" description="Helical" evidence="8">
    <location>
        <begin position="162"/>
        <end position="184"/>
    </location>
</feature>
<evidence type="ECO:0000256" key="4">
    <source>
        <dbReference type="ARBA" id="ARBA00022692"/>
    </source>
</evidence>
<name>A0ABS6JIA5_9BACI</name>
<gene>
    <name evidence="10" type="ORF">KS419_16695</name>
</gene>
<keyword evidence="6 8" id="KW-0472">Membrane</keyword>
<evidence type="ECO:0000256" key="7">
    <source>
        <dbReference type="RuleBase" id="RU000320"/>
    </source>
</evidence>
<sequence length="496" mass="54919">MNNIVLLPVLIPFIVGVFLILLRKQVHLQRIISGVTAFFLVFLTVFITYQIYQDGIITIELGSWEAPFGIVLVGDLFSGIMIVLASIVAVACLFFAFLTLHPDREKYYFYPFYFFLLTGVNGSFLTGDIFNLFVFFEVMLISSFVLIVMGGTKYQLRESFKYVVISTFGSMFFVIAVALLYSVTGTLNFAHLADRISQVDSADSGILTVIAILFLIVFGLKGALVPLHFWLPNAYFGPPTAVAALLGGLLTKVGVYSIMRTYTLIFSHNQDFTLNIILILAGLTMFIGVLGAVSKFDFKRILAIHIISQVGYMIMGLGIFTPLAIAGSIYIIAHNMIVKTALFLFCGATEKVTGTTNLKKMSGLLKTHPYLGWMFFIAAISLAGIPPLSGFFSKFALVLAGLEEQHYFIVFVSLVVGLLTLFSMVKIFMYVFWGSPSLTPEEAKKRKVGKLLLPGIPLVIISFLMGVLAEPMFILLFETAEQMLDPSIYINSVLKE</sequence>
<dbReference type="PANTHER" id="PTHR42703">
    <property type="entry name" value="NADH DEHYDROGENASE"/>
    <property type="match status" value="1"/>
</dbReference>
<evidence type="ECO:0000256" key="5">
    <source>
        <dbReference type="ARBA" id="ARBA00022989"/>
    </source>
</evidence>
<feature type="transmembrane region" description="Helical" evidence="8">
    <location>
        <begin position="451"/>
        <end position="477"/>
    </location>
</feature>
<feature type="transmembrane region" description="Helical" evidence="8">
    <location>
        <begin position="370"/>
        <end position="388"/>
    </location>
</feature>
<feature type="transmembrane region" description="Helical" evidence="8">
    <location>
        <begin position="301"/>
        <end position="323"/>
    </location>
</feature>
<feature type="transmembrane region" description="Helical" evidence="8">
    <location>
        <begin position="107"/>
        <end position="126"/>
    </location>
</feature>
<feature type="transmembrane region" description="Helical" evidence="8">
    <location>
        <begin position="72"/>
        <end position="100"/>
    </location>
</feature>
<evidence type="ECO:0000256" key="6">
    <source>
        <dbReference type="ARBA" id="ARBA00023136"/>
    </source>
</evidence>
<dbReference type="PANTHER" id="PTHR42703:SF1">
    <property type="entry name" value="NA(+)_H(+) ANTIPORTER SUBUNIT D1"/>
    <property type="match status" value="1"/>
</dbReference>
<feature type="transmembrane region" description="Helical" evidence="8">
    <location>
        <begin position="329"/>
        <end position="349"/>
    </location>
</feature>
<feature type="transmembrane region" description="Helical" evidence="8">
    <location>
        <begin position="204"/>
        <end position="231"/>
    </location>
</feature>
<accession>A0ABS6JIA5</accession>
<evidence type="ECO:0000313" key="11">
    <source>
        <dbReference type="Proteomes" id="UP000784880"/>
    </source>
</evidence>
<keyword evidence="4 7" id="KW-0812">Transmembrane</keyword>
<keyword evidence="3" id="KW-1003">Cell membrane</keyword>
<feature type="transmembrane region" description="Helical" evidence="8">
    <location>
        <begin position="31"/>
        <end position="52"/>
    </location>
</feature>
<dbReference type="NCBIfam" id="NF005818">
    <property type="entry name" value="PRK07691.1"/>
    <property type="match status" value="1"/>
</dbReference>
<organism evidence="10 11">
    <name type="scientific">Evansella tamaricis</name>
    <dbReference type="NCBI Taxonomy" id="2069301"/>
    <lineage>
        <taxon>Bacteria</taxon>
        <taxon>Bacillati</taxon>
        <taxon>Bacillota</taxon>
        <taxon>Bacilli</taxon>
        <taxon>Bacillales</taxon>
        <taxon>Bacillaceae</taxon>
        <taxon>Evansella</taxon>
    </lineage>
</organism>
<keyword evidence="11" id="KW-1185">Reference proteome</keyword>
<keyword evidence="5 8" id="KW-1133">Transmembrane helix</keyword>
<protein>
    <submittedName>
        <fullName evidence="10">Na+/H+ antiporter subunit D</fullName>
    </submittedName>
</protein>
<feature type="transmembrane region" description="Helical" evidence="8">
    <location>
        <begin position="6"/>
        <end position="22"/>
    </location>
</feature>
<evidence type="ECO:0000256" key="1">
    <source>
        <dbReference type="ARBA" id="ARBA00004651"/>
    </source>
</evidence>
<dbReference type="InterPro" id="IPR001750">
    <property type="entry name" value="ND/Mrp_TM"/>
</dbReference>
<evidence type="ECO:0000313" key="10">
    <source>
        <dbReference type="EMBL" id="MBU9713368.1"/>
    </source>
</evidence>
<dbReference type="Pfam" id="PF00361">
    <property type="entry name" value="Proton_antipo_M"/>
    <property type="match status" value="1"/>
</dbReference>
<evidence type="ECO:0000256" key="3">
    <source>
        <dbReference type="ARBA" id="ARBA00022475"/>
    </source>
</evidence>
<evidence type="ECO:0000256" key="2">
    <source>
        <dbReference type="ARBA" id="ARBA00005346"/>
    </source>
</evidence>
<comment type="caution">
    <text evidence="10">The sequence shown here is derived from an EMBL/GenBank/DDBJ whole genome shotgun (WGS) entry which is preliminary data.</text>
</comment>
<reference evidence="10 11" key="1">
    <citation type="submission" date="2021-06" db="EMBL/GenBank/DDBJ databases">
        <title>Bacillus sp. RD4P76, an endophyte from a halophyte.</title>
        <authorList>
            <person name="Sun J.-Q."/>
        </authorList>
    </citation>
    <scope>NUCLEOTIDE SEQUENCE [LARGE SCALE GENOMIC DNA]</scope>
    <source>
        <strain evidence="10 11">CGMCC 1.15917</strain>
    </source>
</reference>
<feature type="transmembrane region" description="Helical" evidence="8">
    <location>
        <begin position="132"/>
        <end position="150"/>
    </location>
</feature>
<feature type="transmembrane region" description="Helical" evidence="8">
    <location>
        <begin position="243"/>
        <end position="266"/>
    </location>
</feature>
<evidence type="ECO:0000259" key="9">
    <source>
        <dbReference type="Pfam" id="PF00361"/>
    </source>
</evidence>
<comment type="similarity">
    <text evidence="2">Belongs to the CPA3 antiporters (TC 2.A.63) subunit D family.</text>
</comment>
<feature type="transmembrane region" description="Helical" evidence="8">
    <location>
        <begin position="272"/>
        <end position="294"/>
    </location>
</feature>
<dbReference type="RefSeq" id="WP_217067529.1">
    <property type="nucleotide sequence ID" value="NZ_JAHQCS010000134.1"/>
</dbReference>
<proteinExistence type="inferred from homology"/>
<feature type="transmembrane region" description="Helical" evidence="8">
    <location>
        <begin position="408"/>
        <end position="431"/>
    </location>
</feature>
<dbReference type="Proteomes" id="UP000784880">
    <property type="component" value="Unassembled WGS sequence"/>
</dbReference>
<dbReference type="InterPro" id="IPR050586">
    <property type="entry name" value="CPA3_Na-H_Antiporter_D"/>
</dbReference>
<dbReference type="EMBL" id="JAHQCS010000134">
    <property type="protein sequence ID" value="MBU9713368.1"/>
    <property type="molecule type" value="Genomic_DNA"/>
</dbReference>
<evidence type="ECO:0000256" key="8">
    <source>
        <dbReference type="SAM" id="Phobius"/>
    </source>
</evidence>
<comment type="subcellular location">
    <subcellularLocation>
        <location evidence="1">Cell membrane</location>
        <topology evidence="1">Multi-pass membrane protein</topology>
    </subcellularLocation>
    <subcellularLocation>
        <location evidence="7">Membrane</location>
        <topology evidence="7">Multi-pass membrane protein</topology>
    </subcellularLocation>
</comment>